<dbReference type="CDD" id="cd01372">
    <property type="entry name" value="KISc_KIF4"/>
    <property type="match status" value="1"/>
</dbReference>
<dbReference type="GO" id="GO:0005524">
    <property type="term" value="F:ATP binding"/>
    <property type="evidence" value="ECO:0007669"/>
    <property type="project" value="UniProtKB-UniRule"/>
</dbReference>
<comment type="caution">
    <text evidence="20">The sequence shown here is derived from an EMBL/GenBank/DDBJ whole genome shotgun (WGS) entry which is preliminary data.</text>
</comment>
<name>A0A833R7R8_9POAL</name>
<dbReference type="PANTHER" id="PTHR47969:SF6">
    <property type="entry name" value="KINESIN-LIKE PROTEIN KIN-4C"/>
    <property type="match status" value="1"/>
</dbReference>
<keyword evidence="4" id="KW-0963">Cytoplasm</keyword>
<evidence type="ECO:0000256" key="3">
    <source>
        <dbReference type="ARBA" id="ARBA00007911"/>
    </source>
</evidence>
<dbReference type="PROSITE" id="PS00411">
    <property type="entry name" value="KINESIN_MOTOR_1"/>
    <property type="match status" value="1"/>
</dbReference>
<evidence type="ECO:0000256" key="6">
    <source>
        <dbReference type="ARBA" id="ARBA00022741"/>
    </source>
</evidence>
<evidence type="ECO:0000256" key="7">
    <source>
        <dbReference type="ARBA" id="ARBA00022840"/>
    </source>
</evidence>
<evidence type="ECO:0000256" key="13">
    <source>
        <dbReference type="ARBA" id="ARBA00023242"/>
    </source>
</evidence>
<evidence type="ECO:0000313" key="21">
    <source>
        <dbReference type="Proteomes" id="UP000623129"/>
    </source>
</evidence>
<evidence type="ECO:0000259" key="19">
    <source>
        <dbReference type="PROSITE" id="PS50067"/>
    </source>
</evidence>
<evidence type="ECO:0000256" key="1">
    <source>
        <dbReference type="ARBA" id="ARBA00004123"/>
    </source>
</evidence>
<reference evidence="20" key="1">
    <citation type="submission" date="2020-01" db="EMBL/GenBank/DDBJ databases">
        <title>Genome sequence of Kobresia littledalei, the first chromosome-level genome in the family Cyperaceae.</title>
        <authorList>
            <person name="Qu G."/>
        </authorList>
    </citation>
    <scope>NUCLEOTIDE SEQUENCE</scope>
    <source>
        <strain evidence="20">C.B.Clarke</strain>
        <tissue evidence="20">Leaf</tissue>
    </source>
</reference>
<evidence type="ECO:0000256" key="17">
    <source>
        <dbReference type="RuleBase" id="RU000394"/>
    </source>
</evidence>
<dbReference type="FunFam" id="3.40.850.10:FF:000019">
    <property type="entry name" value="Kinesin-like protein KIN-5D"/>
    <property type="match status" value="1"/>
</dbReference>
<dbReference type="PANTHER" id="PTHR47969">
    <property type="entry name" value="CHROMOSOME-ASSOCIATED KINESIN KIF4A-RELATED"/>
    <property type="match status" value="1"/>
</dbReference>
<dbReference type="AlphaFoldDB" id="A0A833R7R8"/>
<dbReference type="Proteomes" id="UP000623129">
    <property type="component" value="Unassembled WGS sequence"/>
</dbReference>
<dbReference type="GO" id="GO:0007052">
    <property type="term" value="P:mitotic spindle organization"/>
    <property type="evidence" value="ECO:0007669"/>
    <property type="project" value="TreeGrafter"/>
</dbReference>
<evidence type="ECO:0000256" key="11">
    <source>
        <dbReference type="ARBA" id="ARBA00023175"/>
    </source>
</evidence>
<dbReference type="InterPro" id="IPR010409">
    <property type="entry name" value="GAGA-bd_tscrpt_act"/>
</dbReference>
<dbReference type="InterPro" id="IPR001752">
    <property type="entry name" value="Kinesin_motor_dom"/>
</dbReference>
<dbReference type="InterPro" id="IPR036961">
    <property type="entry name" value="Kinesin_motor_dom_sf"/>
</dbReference>
<dbReference type="EMBL" id="SWLB01000003">
    <property type="protein sequence ID" value="KAF3339700.1"/>
    <property type="molecule type" value="Genomic_DNA"/>
</dbReference>
<dbReference type="OrthoDB" id="3176171at2759"/>
<proteinExistence type="inferred from homology"/>
<evidence type="ECO:0000256" key="9">
    <source>
        <dbReference type="ARBA" id="ARBA00023125"/>
    </source>
</evidence>
<evidence type="ECO:0000256" key="10">
    <source>
        <dbReference type="ARBA" id="ARBA00023163"/>
    </source>
</evidence>
<dbReference type="GO" id="GO:0008017">
    <property type="term" value="F:microtubule binding"/>
    <property type="evidence" value="ECO:0007669"/>
    <property type="project" value="InterPro"/>
</dbReference>
<feature type="binding site" evidence="16">
    <location>
        <begin position="86"/>
        <end position="93"/>
    </location>
    <ligand>
        <name>ATP</name>
        <dbReference type="ChEBI" id="CHEBI:30616"/>
    </ligand>
</feature>
<keyword evidence="13" id="KW-0539">Nucleus</keyword>
<comment type="similarity">
    <text evidence="3">Belongs to the BBR/BPC family.</text>
</comment>
<dbReference type="GO" id="GO:0005634">
    <property type="term" value="C:nucleus"/>
    <property type="evidence" value="ECO:0007669"/>
    <property type="project" value="UniProtKB-SubCell"/>
</dbReference>
<dbReference type="InterPro" id="IPR027640">
    <property type="entry name" value="Kinesin-like_fam"/>
</dbReference>
<keyword evidence="11 16" id="KW-0505">Motor protein</keyword>
<evidence type="ECO:0000256" key="8">
    <source>
        <dbReference type="ARBA" id="ARBA00023015"/>
    </source>
</evidence>
<keyword evidence="5 17" id="KW-0493">Microtubule</keyword>
<keyword evidence="8" id="KW-0805">Transcription regulation</keyword>
<dbReference type="PRINTS" id="PR00380">
    <property type="entry name" value="KINESINHEAVY"/>
</dbReference>
<dbReference type="Gene3D" id="3.40.850.10">
    <property type="entry name" value="Kinesin motor domain"/>
    <property type="match status" value="1"/>
</dbReference>
<keyword evidence="10" id="KW-0804">Transcription</keyword>
<dbReference type="InterPro" id="IPR027417">
    <property type="entry name" value="P-loop_NTPase"/>
</dbReference>
<dbReference type="InterPro" id="IPR019821">
    <property type="entry name" value="Kinesin_motor_CS"/>
</dbReference>
<dbReference type="Pfam" id="PF00225">
    <property type="entry name" value="Kinesin"/>
    <property type="match status" value="1"/>
</dbReference>
<evidence type="ECO:0000256" key="12">
    <source>
        <dbReference type="ARBA" id="ARBA00023212"/>
    </source>
</evidence>
<keyword evidence="12" id="KW-0206">Cytoskeleton</keyword>
<dbReference type="SMART" id="SM01226">
    <property type="entry name" value="GAGA_bind"/>
    <property type="match status" value="1"/>
</dbReference>
<dbReference type="SMART" id="SM00129">
    <property type="entry name" value="KISc"/>
    <property type="match status" value="1"/>
</dbReference>
<dbReference type="GO" id="GO:0003777">
    <property type="term" value="F:microtubule motor activity"/>
    <property type="evidence" value="ECO:0007669"/>
    <property type="project" value="InterPro"/>
</dbReference>
<dbReference type="GO" id="GO:0005874">
    <property type="term" value="C:microtubule"/>
    <property type="evidence" value="ECO:0007669"/>
    <property type="project" value="UniProtKB-KW"/>
</dbReference>
<comment type="subcellular location">
    <subcellularLocation>
        <location evidence="2">Cytoplasm</location>
        <location evidence="2">Cytoskeleton</location>
        <location evidence="2">Spindle</location>
    </subcellularLocation>
    <subcellularLocation>
        <location evidence="1">Nucleus</location>
    </subcellularLocation>
</comment>
<keyword evidence="9" id="KW-0238">DNA-binding</keyword>
<keyword evidence="18" id="KW-0175">Coiled coil</keyword>
<dbReference type="SUPFAM" id="SSF52540">
    <property type="entry name" value="P-loop containing nucleoside triphosphate hydrolases"/>
    <property type="match status" value="1"/>
</dbReference>
<comment type="function">
    <text evidence="15">Responsible for microtubule translocation. May be important for the organization of phragmoplast-specific arrays of microtubules. Plays an essential role in stabilizing the mitotic spindle. Required during mitotic cytokinesis.</text>
</comment>
<gene>
    <name evidence="20" type="ORF">FCM35_KLT15471</name>
</gene>
<evidence type="ECO:0000256" key="14">
    <source>
        <dbReference type="ARBA" id="ARBA00034704"/>
    </source>
</evidence>
<evidence type="ECO:0000256" key="4">
    <source>
        <dbReference type="ARBA" id="ARBA00022490"/>
    </source>
</evidence>
<protein>
    <recommendedName>
        <fullName evidence="17">Kinesin-like protein</fullName>
    </recommendedName>
</protein>
<dbReference type="GO" id="GO:0051231">
    <property type="term" value="P:spindle elongation"/>
    <property type="evidence" value="ECO:0007669"/>
    <property type="project" value="TreeGrafter"/>
</dbReference>
<evidence type="ECO:0000256" key="2">
    <source>
        <dbReference type="ARBA" id="ARBA00004186"/>
    </source>
</evidence>
<keyword evidence="6 16" id="KW-0547">Nucleotide-binding</keyword>
<sequence length="589" mass="64716">MEGSDDSVKVAVNIRPLITSELLDGCTDCVTVTPGEPQVQINSHVFTYDHVYGSSGPQSCRIFQECIMPLVDAVFRGYNATVLGYGQTGSGKTYTMGTYCSGETNAGGVIPKVMEEIFEKVNKRSDNVEFLIRVSFIEIFNEEVFDLLDPQSQTTKSACHKTTRMGSRPNRVPIQIKETALGGITLAGVIERTLKSKEEMASLLAQGSSNRATASTYMNSQSSRSHAVFTICIEQKRTASSSQSDVGDDILISKLHLVDLAGSESAKRTGADGLRLKEGININKGLLALGNVISALSDEKKCKEGAFVPYRDSKLTRLLQDSLGGNSKTVMIACISPADSNAEETINTLKYANRARNIRNKAVINRNPVAAEMQRLRSQIEQLQGELLLVRSGGASLKEIQEDKTLISVKNQQILHDKVSELEMENRELHSKCDDLAEKASDAQISQFKKEKDNLMANITALEAKIDGAEAKIDGAGSEDDDAESENDGYYNLEFIKNLGYDLPAPICSCTGTPHPCVKKGQSDWRSLCCTAAMSIYPLPKYTYGRKMSLQVFRKHLINLHGENYNFEVAIDLKELWNKHGSNQHATKK</sequence>
<dbReference type="GO" id="GO:0005819">
    <property type="term" value="C:spindle"/>
    <property type="evidence" value="ECO:0007669"/>
    <property type="project" value="UniProtKB-SubCell"/>
</dbReference>
<keyword evidence="21" id="KW-1185">Reference proteome</keyword>
<evidence type="ECO:0000256" key="16">
    <source>
        <dbReference type="PROSITE-ProRule" id="PRU00283"/>
    </source>
</evidence>
<evidence type="ECO:0000256" key="5">
    <source>
        <dbReference type="ARBA" id="ARBA00022701"/>
    </source>
</evidence>
<evidence type="ECO:0000256" key="15">
    <source>
        <dbReference type="ARBA" id="ARBA00046159"/>
    </source>
</evidence>
<evidence type="ECO:0000256" key="18">
    <source>
        <dbReference type="SAM" id="Coils"/>
    </source>
</evidence>
<feature type="coiled-coil region" evidence="18">
    <location>
        <begin position="419"/>
        <end position="479"/>
    </location>
</feature>
<dbReference type="GO" id="GO:0003677">
    <property type="term" value="F:DNA binding"/>
    <property type="evidence" value="ECO:0007669"/>
    <property type="project" value="UniProtKB-KW"/>
</dbReference>
<keyword evidence="7 16" id="KW-0067">ATP-binding</keyword>
<comment type="similarity">
    <text evidence="14">Belongs to the TRAFAC class myosin-kinesin ATPase superfamily. Kinesin family. KIN-5/BimC subfamily.</text>
</comment>
<feature type="domain" description="Kinesin motor" evidence="19">
    <location>
        <begin position="7"/>
        <end position="358"/>
    </location>
</feature>
<evidence type="ECO:0000313" key="20">
    <source>
        <dbReference type="EMBL" id="KAF3339700.1"/>
    </source>
</evidence>
<organism evidence="20 21">
    <name type="scientific">Carex littledalei</name>
    <dbReference type="NCBI Taxonomy" id="544730"/>
    <lineage>
        <taxon>Eukaryota</taxon>
        <taxon>Viridiplantae</taxon>
        <taxon>Streptophyta</taxon>
        <taxon>Embryophyta</taxon>
        <taxon>Tracheophyta</taxon>
        <taxon>Spermatophyta</taxon>
        <taxon>Magnoliopsida</taxon>
        <taxon>Liliopsida</taxon>
        <taxon>Poales</taxon>
        <taxon>Cyperaceae</taxon>
        <taxon>Cyperoideae</taxon>
        <taxon>Cariceae</taxon>
        <taxon>Carex</taxon>
        <taxon>Carex subgen. Euthyceras</taxon>
    </lineage>
</organism>
<dbReference type="GO" id="GO:0007018">
    <property type="term" value="P:microtubule-based movement"/>
    <property type="evidence" value="ECO:0007669"/>
    <property type="project" value="InterPro"/>
</dbReference>
<dbReference type="GO" id="GO:0005875">
    <property type="term" value="C:microtubule associated complex"/>
    <property type="evidence" value="ECO:0007669"/>
    <property type="project" value="TreeGrafter"/>
</dbReference>
<accession>A0A833R7R8</accession>
<dbReference type="PROSITE" id="PS50067">
    <property type="entry name" value="KINESIN_MOTOR_2"/>
    <property type="match status" value="1"/>
</dbReference>